<evidence type="ECO:0000313" key="2">
    <source>
        <dbReference type="EMBL" id="QWG17477.1"/>
    </source>
</evidence>
<organism evidence="2 3">
    <name type="scientific">Bradyrhizobium sediminis</name>
    <dbReference type="NCBI Taxonomy" id="2840469"/>
    <lineage>
        <taxon>Bacteria</taxon>
        <taxon>Pseudomonadati</taxon>
        <taxon>Pseudomonadota</taxon>
        <taxon>Alphaproteobacteria</taxon>
        <taxon>Hyphomicrobiales</taxon>
        <taxon>Nitrobacteraceae</taxon>
        <taxon>Bradyrhizobium</taxon>
    </lineage>
</organism>
<evidence type="ECO:0000313" key="3">
    <source>
        <dbReference type="Proteomes" id="UP000680805"/>
    </source>
</evidence>
<sequence>MRWRASSLMIGSLFLALIAGGFGTFLGVKKFAGIRGQVPLRVIFEGAASGLHKGGSVNFDGIRVGEVVSLKLDHPRRVVAMAMIDSSAPVRKDTEVGLEFQGLTGVAAISLIGGSIDGPPVPLDKDGVPVLTADPDALLDVQEKIRVALRNVDKIIADNQVAVKDTLRNFETFTATLAGNGERITEIVSAADNAMAGVDSGLAKTDKFLASLGSAKYGGDLLPTVISLRELIESFDKRSGALMADTRRMLHDVSQSVGKADQKPGGRPARR</sequence>
<proteinExistence type="predicted"/>
<evidence type="ECO:0000259" key="1">
    <source>
        <dbReference type="Pfam" id="PF02470"/>
    </source>
</evidence>
<name>A0A975NLN1_9BRAD</name>
<dbReference type="EMBL" id="CP076135">
    <property type="protein sequence ID" value="QWG17477.1"/>
    <property type="molecule type" value="Genomic_DNA"/>
</dbReference>
<dbReference type="Pfam" id="PF02470">
    <property type="entry name" value="MlaD"/>
    <property type="match status" value="1"/>
</dbReference>
<dbReference type="PANTHER" id="PTHR36698:SF2">
    <property type="entry name" value="MCE_MLAD DOMAIN-CONTAINING PROTEIN"/>
    <property type="match status" value="1"/>
</dbReference>
<accession>A0A975NLN1</accession>
<protein>
    <submittedName>
        <fullName evidence="2">MCE family protein</fullName>
    </submittedName>
</protein>
<gene>
    <name evidence="2" type="ORF">KMZ68_21300</name>
</gene>
<feature type="domain" description="Mce/MlaD" evidence="1">
    <location>
        <begin position="47"/>
        <end position="114"/>
    </location>
</feature>
<dbReference type="PANTHER" id="PTHR36698">
    <property type="entry name" value="BLL5892 PROTEIN"/>
    <property type="match status" value="1"/>
</dbReference>
<dbReference type="InterPro" id="IPR003399">
    <property type="entry name" value="Mce/MlaD"/>
</dbReference>
<reference evidence="2" key="1">
    <citation type="submission" date="2021-06" db="EMBL/GenBank/DDBJ databases">
        <title>Bradyrhizobium sp. S2-11-2 Genome sequencing.</title>
        <authorList>
            <person name="Jin L."/>
        </authorList>
    </citation>
    <scope>NUCLEOTIDE SEQUENCE</scope>
    <source>
        <strain evidence="2">S2-11-2</strain>
    </source>
</reference>
<dbReference type="Proteomes" id="UP000680805">
    <property type="component" value="Chromosome"/>
</dbReference>
<dbReference type="KEGG" id="bsei:KMZ68_21300"/>
<dbReference type="AlphaFoldDB" id="A0A975NLN1"/>